<dbReference type="PANTHER" id="PTHR15020">
    <property type="entry name" value="FLAVIN REDUCTASE-RELATED"/>
    <property type="match status" value="1"/>
</dbReference>
<evidence type="ECO:0000313" key="4">
    <source>
        <dbReference type="Proteomes" id="UP000006727"/>
    </source>
</evidence>
<dbReference type="EnsemblPlants" id="Pp3c16_5470V3.3">
    <property type="protein sequence ID" value="Pp3c16_5470V3.3"/>
    <property type="gene ID" value="Pp3c16_5470"/>
</dbReference>
<name>A0A2K1J798_PHYPA</name>
<dbReference type="RefSeq" id="XP_024398753.1">
    <property type="nucleotide sequence ID" value="XM_024542985.2"/>
</dbReference>
<dbReference type="PANTHER" id="PTHR15020:SF43">
    <property type="entry name" value="NAD(P)-BINDING DOMAIN-CONTAINING PROTEIN"/>
    <property type="match status" value="1"/>
</dbReference>
<reference evidence="2 4" key="1">
    <citation type="journal article" date="2008" name="Science">
        <title>The Physcomitrella genome reveals evolutionary insights into the conquest of land by plants.</title>
        <authorList>
            <person name="Rensing S."/>
            <person name="Lang D."/>
            <person name="Zimmer A."/>
            <person name="Terry A."/>
            <person name="Salamov A."/>
            <person name="Shapiro H."/>
            <person name="Nishiyama T."/>
            <person name="Perroud P.-F."/>
            <person name="Lindquist E."/>
            <person name="Kamisugi Y."/>
            <person name="Tanahashi T."/>
            <person name="Sakakibara K."/>
            <person name="Fujita T."/>
            <person name="Oishi K."/>
            <person name="Shin-I T."/>
            <person name="Kuroki Y."/>
            <person name="Toyoda A."/>
            <person name="Suzuki Y."/>
            <person name="Hashimoto A."/>
            <person name="Yamaguchi K."/>
            <person name="Sugano A."/>
            <person name="Kohara Y."/>
            <person name="Fujiyama A."/>
            <person name="Anterola A."/>
            <person name="Aoki S."/>
            <person name="Ashton N."/>
            <person name="Barbazuk W.B."/>
            <person name="Barker E."/>
            <person name="Bennetzen J."/>
            <person name="Bezanilla M."/>
            <person name="Blankenship R."/>
            <person name="Cho S.H."/>
            <person name="Dutcher S."/>
            <person name="Estelle M."/>
            <person name="Fawcett J.A."/>
            <person name="Gundlach H."/>
            <person name="Hanada K."/>
            <person name="Heyl A."/>
            <person name="Hicks K.A."/>
            <person name="Hugh J."/>
            <person name="Lohr M."/>
            <person name="Mayer K."/>
            <person name="Melkozernov A."/>
            <person name="Murata T."/>
            <person name="Nelson D."/>
            <person name="Pils B."/>
            <person name="Prigge M."/>
            <person name="Reiss B."/>
            <person name="Renner T."/>
            <person name="Rombauts S."/>
            <person name="Rushton P."/>
            <person name="Sanderfoot A."/>
            <person name="Schween G."/>
            <person name="Shiu S.-H."/>
            <person name="Stueber K."/>
            <person name="Theodoulou F.L."/>
            <person name="Tu H."/>
            <person name="Van de Peer Y."/>
            <person name="Verrier P.J."/>
            <person name="Waters E."/>
            <person name="Wood A."/>
            <person name="Yang L."/>
            <person name="Cove D."/>
            <person name="Cuming A."/>
            <person name="Hasebe M."/>
            <person name="Lucas S."/>
            <person name="Mishler D.B."/>
            <person name="Reski R."/>
            <person name="Grigoriev I."/>
            <person name="Quatrano R.S."/>
            <person name="Boore J.L."/>
        </authorList>
    </citation>
    <scope>NUCLEOTIDE SEQUENCE [LARGE SCALE GENOMIC DNA]</scope>
    <source>
        <strain evidence="3 4">cv. Gransden 2004</strain>
    </source>
</reference>
<dbReference type="InterPro" id="IPR036291">
    <property type="entry name" value="NAD(P)-bd_dom_sf"/>
</dbReference>
<dbReference type="STRING" id="3218.A0A2K1J798"/>
<gene>
    <name evidence="3" type="primary">LOC112293501</name>
    <name evidence="2" type="ORF">PHYPA_020506</name>
</gene>
<dbReference type="EnsemblPlants" id="Pp3c16_5470V3.2">
    <property type="protein sequence ID" value="Pp3c16_5470V3.2"/>
    <property type="gene ID" value="Pp3c16_5470"/>
</dbReference>
<evidence type="ECO:0000259" key="1">
    <source>
        <dbReference type="Pfam" id="PF13460"/>
    </source>
</evidence>
<dbReference type="Gramene" id="Pp3c16_5470V3.3">
    <property type="protein sequence ID" value="Pp3c16_5470V3.3"/>
    <property type="gene ID" value="Pp3c16_5470"/>
</dbReference>
<dbReference type="OrthoDB" id="419598at2759"/>
<evidence type="ECO:0000313" key="3">
    <source>
        <dbReference type="EnsemblPlants" id="Pp3c16_5470V3.1"/>
    </source>
</evidence>
<evidence type="ECO:0000313" key="2">
    <source>
        <dbReference type="EMBL" id="PNR37397.1"/>
    </source>
</evidence>
<dbReference type="Gramene" id="Pp3c16_5470V3.2">
    <property type="protein sequence ID" value="Pp3c16_5470V3.2"/>
    <property type="gene ID" value="Pp3c16_5470"/>
</dbReference>
<reference evidence="2 4" key="2">
    <citation type="journal article" date="2018" name="Plant J.">
        <title>The Physcomitrella patens chromosome-scale assembly reveals moss genome structure and evolution.</title>
        <authorList>
            <person name="Lang D."/>
            <person name="Ullrich K.K."/>
            <person name="Murat F."/>
            <person name="Fuchs J."/>
            <person name="Jenkins J."/>
            <person name="Haas F.B."/>
            <person name="Piednoel M."/>
            <person name="Gundlach H."/>
            <person name="Van Bel M."/>
            <person name="Meyberg R."/>
            <person name="Vives C."/>
            <person name="Morata J."/>
            <person name="Symeonidi A."/>
            <person name="Hiss M."/>
            <person name="Muchero W."/>
            <person name="Kamisugi Y."/>
            <person name="Saleh O."/>
            <person name="Blanc G."/>
            <person name="Decker E.L."/>
            <person name="van Gessel N."/>
            <person name="Grimwood J."/>
            <person name="Hayes R.D."/>
            <person name="Graham S.W."/>
            <person name="Gunter L.E."/>
            <person name="McDaniel S.F."/>
            <person name="Hoernstein S.N.W."/>
            <person name="Larsson A."/>
            <person name="Li F.W."/>
            <person name="Perroud P.F."/>
            <person name="Phillips J."/>
            <person name="Ranjan P."/>
            <person name="Rokshar D.S."/>
            <person name="Rothfels C.J."/>
            <person name="Schneider L."/>
            <person name="Shu S."/>
            <person name="Stevenson D.W."/>
            <person name="Thummler F."/>
            <person name="Tillich M."/>
            <person name="Villarreal Aguilar J.C."/>
            <person name="Widiez T."/>
            <person name="Wong G.K."/>
            <person name="Wymore A."/>
            <person name="Zhang Y."/>
            <person name="Zimmer A.D."/>
            <person name="Quatrano R.S."/>
            <person name="Mayer K.F.X."/>
            <person name="Goodstein D."/>
            <person name="Casacuberta J.M."/>
            <person name="Vandepoele K."/>
            <person name="Reski R."/>
            <person name="Cuming A.C."/>
            <person name="Tuskan G.A."/>
            <person name="Maumus F."/>
            <person name="Salse J."/>
            <person name="Schmutz J."/>
            <person name="Rensing S.A."/>
        </authorList>
    </citation>
    <scope>NUCLEOTIDE SEQUENCE [LARGE SCALE GENOMIC DNA]</scope>
    <source>
        <strain evidence="3 4">cv. Gransden 2004</strain>
    </source>
</reference>
<dbReference type="GeneID" id="112293501"/>
<dbReference type="PaxDb" id="3218-PP1S15_424V6.1"/>
<dbReference type="Proteomes" id="UP000006727">
    <property type="component" value="Chromosome 16"/>
</dbReference>
<dbReference type="EnsemblPlants" id="Pp3c16_5470V3.4">
    <property type="protein sequence ID" value="Pp3c16_5470V3.4"/>
    <property type="gene ID" value="Pp3c16_5470"/>
</dbReference>
<dbReference type="AlphaFoldDB" id="A0A2K1J798"/>
<organism evidence="2">
    <name type="scientific">Physcomitrium patens</name>
    <name type="common">Spreading-leaved earth moss</name>
    <name type="synonym">Physcomitrella patens</name>
    <dbReference type="NCBI Taxonomy" id="3218"/>
    <lineage>
        <taxon>Eukaryota</taxon>
        <taxon>Viridiplantae</taxon>
        <taxon>Streptophyta</taxon>
        <taxon>Embryophyta</taxon>
        <taxon>Bryophyta</taxon>
        <taxon>Bryophytina</taxon>
        <taxon>Bryopsida</taxon>
        <taxon>Funariidae</taxon>
        <taxon>Funariales</taxon>
        <taxon>Funariaceae</taxon>
        <taxon>Physcomitrium</taxon>
    </lineage>
</organism>
<feature type="domain" description="NAD(P)-binding" evidence="1">
    <location>
        <begin position="12"/>
        <end position="215"/>
    </location>
</feature>
<dbReference type="Gramene" id="Pp3c16_5470V3.1">
    <property type="protein sequence ID" value="Pp3c16_5470V3.1"/>
    <property type="gene ID" value="Pp3c16_5470"/>
</dbReference>
<reference evidence="3" key="3">
    <citation type="submission" date="2020-12" db="UniProtKB">
        <authorList>
            <consortium name="EnsemblPlants"/>
        </authorList>
    </citation>
    <scope>IDENTIFICATION</scope>
</reference>
<dbReference type="SUPFAM" id="SSF51735">
    <property type="entry name" value="NAD(P)-binding Rossmann-fold domains"/>
    <property type="match status" value="1"/>
</dbReference>
<accession>A0A2K1J798</accession>
<dbReference type="EnsemblPlants" id="Pp3c16_5470V3.1">
    <property type="protein sequence ID" value="Pp3c16_5470V3.1"/>
    <property type="gene ID" value="Pp3c16_5470"/>
</dbReference>
<dbReference type="EMBL" id="ABEU02000016">
    <property type="protein sequence ID" value="PNR37397.1"/>
    <property type="molecule type" value="Genomic_DNA"/>
</dbReference>
<dbReference type="Pfam" id="PF13460">
    <property type="entry name" value="NAD_binding_10"/>
    <property type="match status" value="1"/>
</dbReference>
<sequence length="263" mass="28474">MASNRIRVLVVGCSSGVGLEVVKTLLTEGDRLQVFGLVRNQRRAAKALDYGSSRVHFIHGNVTKPETLVPACQGMDAVVCTVRARAGCRLPCWNRDSPRCVEYEGVKDLAEAAASVGVPKFVLVSAAGVTTTCGGEFCLNIFHGRALHWKLLGEEALRRSYKHGGLRDLSYYIIRPGRLSNNLGGLLGCSFEQGDQGRGSITRIDVAAIVVACIDGHCIPNVTFEAFNNKNKLAPAEDLNKFYFLDPDEPVAEGAEITSRLLP</sequence>
<dbReference type="InterPro" id="IPR016040">
    <property type="entry name" value="NAD(P)-bd_dom"/>
</dbReference>
<keyword evidence="4" id="KW-1185">Reference proteome</keyword>
<dbReference type="KEGG" id="ppp:112293501"/>
<dbReference type="OMA" id="CNGINAV"/>
<protein>
    <recommendedName>
        <fullName evidence="1">NAD(P)-binding domain-containing protein</fullName>
    </recommendedName>
</protein>
<proteinExistence type="predicted"/>
<dbReference type="RefSeq" id="XP_024398754.1">
    <property type="nucleotide sequence ID" value="XM_024542986.2"/>
</dbReference>
<dbReference type="Gene3D" id="3.40.50.720">
    <property type="entry name" value="NAD(P)-binding Rossmann-like Domain"/>
    <property type="match status" value="1"/>
</dbReference>
<dbReference type="Gramene" id="Pp3c16_5470V3.4">
    <property type="protein sequence ID" value="Pp3c16_5470V3.4"/>
    <property type="gene ID" value="Pp3c16_5470"/>
</dbReference>